<proteinExistence type="predicted"/>
<dbReference type="AlphaFoldDB" id="A0A402CQB4"/>
<name>A0A402CQB4_9BACT</name>
<dbReference type="Proteomes" id="UP000287394">
    <property type="component" value="Chromosome"/>
</dbReference>
<organism evidence="1 2">
    <name type="scientific">Capsulimonas corticalis</name>
    <dbReference type="NCBI Taxonomy" id="2219043"/>
    <lineage>
        <taxon>Bacteria</taxon>
        <taxon>Bacillati</taxon>
        <taxon>Armatimonadota</taxon>
        <taxon>Armatimonadia</taxon>
        <taxon>Capsulimonadales</taxon>
        <taxon>Capsulimonadaceae</taxon>
        <taxon>Capsulimonas</taxon>
    </lineage>
</organism>
<reference evidence="1 2" key="1">
    <citation type="journal article" date="2019" name="Int. J. Syst. Evol. Microbiol.">
        <title>Capsulimonas corticalis gen. nov., sp. nov., an aerobic capsulated bacterium, of a novel bacterial order, Capsulimonadales ord. nov., of the class Armatimonadia of the phylum Armatimonadetes.</title>
        <authorList>
            <person name="Li J."/>
            <person name="Kudo C."/>
            <person name="Tonouchi A."/>
        </authorList>
    </citation>
    <scope>NUCLEOTIDE SEQUENCE [LARGE SCALE GENOMIC DNA]</scope>
    <source>
        <strain evidence="1 2">AX-7</strain>
    </source>
</reference>
<accession>A0A402CQB4</accession>
<gene>
    <name evidence="1" type="ORF">CCAX7_46880</name>
</gene>
<protein>
    <submittedName>
        <fullName evidence="1">Uncharacterized protein</fullName>
    </submittedName>
</protein>
<dbReference type="RefSeq" id="WP_119319655.1">
    <property type="nucleotide sequence ID" value="NZ_AP025739.1"/>
</dbReference>
<sequence>MCLQVFVASDEPLPLISYGPDSPVFQTELLDEQSLPVVQYFSKPYVYYLSSVGGCPCGFGYGLYELEILDDPDIPAEIKANVQEGYNASRSSVQAMKAYLRMAIQTGEAEVYACWIGDEEITPETRCEVTLDHFGGEEFQLVERQILTVTRAADE</sequence>
<dbReference type="EMBL" id="AP025739">
    <property type="protein sequence ID" value="BDI32637.1"/>
    <property type="molecule type" value="Genomic_DNA"/>
</dbReference>
<dbReference type="KEGG" id="ccot:CCAX7_46880"/>
<evidence type="ECO:0000313" key="2">
    <source>
        <dbReference type="Proteomes" id="UP000287394"/>
    </source>
</evidence>
<evidence type="ECO:0000313" key="1">
    <source>
        <dbReference type="EMBL" id="BDI32637.1"/>
    </source>
</evidence>
<keyword evidence="2" id="KW-1185">Reference proteome</keyword>
<dbReference type="OrthoDB" id="1494284at2"/>